<sequence>MSTQQPYFRYALRIAISTNDDSRFFDTNRKTEEDQPTRMIAFGLLKSRPESSIRKERLKHLERRTLPLHRYGSHLISSDRSEFGTEERKAEFGTEERKAEFGTEERKAEFGTEERKAEFGTEERKADGPPSTNDAAHFSLAQTQR</sequence>
<keyword evidence="3" id="KW-1185">Reference proteome</keyword>
<proteinExistence type="predicted"/>
<evidence type="ECO:0000313" key="3">
    <source>
        <dbReference type="Proteomes" id="UP000031036"/>
    </source>
</evidence>
<dbReference type="Proteomes" id="UP000031036">
    <property type="component" value="Unassembled WGS sequence"/>
</dbReference>
<name>A0A0B2W2T7_TOXCA</name>
<reference evidence="2 3" key="1">
    <citation type="submission" date="2014-11" db="EMBL/GenBank/DDBJ databases">
        <title>Genetic blueprint of the zoonotic pathogen Toxocara canis.</title>
        <authorList>
            <person name="Zhu X.-Q."/>
            <person name="Korhonen P.K."/>
            <person name="Cai H."/>
            <person name="Young N.D."/>
            <person name="Nejsum P."/>
            <person name="von Samson-Himmelstjerna G."/>
            <person name="Boag P.R."/>
            <person name="Tan P."/>
            <person name="Li Q."/>
            <person name="Min J."/>
            <person name="Yang Y."/>
            <person name="Wang X."/>
            <person name="Fang X."/>
            <person name="Hall R.S."/>
            <person name="Hofmann A."/>
            <person name="Sternberg P.W."/>
            <person name="Jex A.R."/>
            <person name="Gasser R.B."/>
        </authorList>
    </citation>
    <scope>NUCLEOTIDE SEQUENCE [LARGE SCALE GENOMIC DNA]</scope>
    <source>
        <strain evidence="2">PN_DK_2014</strain>
    </source>
</reference>
<accession>A0A0B2W2T7</accession>
<feature type="compositionally biased region" description="Basic and acidic residues" evidence="1">
    <location>
        <begin position="77"/>
        <end position="127"/>
    </location>
</feature>
<comment type="caution">
    <text evidence="2">The sequence shown here is derived from an EMBL/GenBank/DDBJ whole genome shotgun (WGS) entry which is preliminary data.</text>
</comment>
<feature type="region of interest" description="Disordered" evidence="1">
    <location>
        <begin position="77"/>
        <end position="145"/>
    </location>
</feature>
<organism evidence="2 3">
    <name type="scientific">Toxocara canis</name>
    <name type="common">Canine roundworm</name>
    <dbReference type="NCBI Taxonomy" id="6265"/>
    <lineage>
        <taxon>Eukaryota</taxon>
        <taxon>Metazoa</taxon>
        <taxon>Ecdysozoa</taxon>
        <taxon>Nematoda</taxon>
        <taxon>Chromadorea</taxon>
        <taxon>Rhabditida</taxon>
        <taxon>Spirurina</taxon>
        <taxon>Ascaridomorpha</taxon>
        <taxon>Ascaridoidea</taxon>
        <taxon>Toxocaridae</taxon>
        <taxon>Toxocara</taxon>
    </lineage>
</organism>
<gene>
    <name evidence="2" type="ORF">Tcan_18518</name>
</gene>
<dbReference type="EMBL" id="JPKZ01000316">
    <property type="protein sequence ID" value="KHN87989.1"/>
    <property type="molecule type" value="Genomic_DNA"/>
</dbReference>
<dbReference type="AlphaFoldDB" id="A0A0B2W2T7"/>
<protein>
    <submittedName>
        <fullName evidence="2">Uncharacterized protein</fullName>
    </submittedName>
</protein>
<evidence type="ECO:0000256" key="1">
    <source>
        <dbReference type="SAM" id="MobiDB-lite"/>
    </source>
</evidence>
<feature type="compositionally biased region" description="Polar residues" evidence="1">
    <location>
        <begin position="130"/>
        <end position="145"/>
    </location>
</feature>
<evidence type="ECO:0000313" key="2">
    <source>
        <dbReference type="EMBL" id="KHN87989.1"/>
    </source>
</evidence>